<evidence type="ECO:0000313" key="3">
    <source>
        <dbReference type="EMBL" id="MCW3484494.1"/>
    </source>
</evidence>
<dbReference type="InterPro" id="IPR050261">
    <property type="entry name" value="FrsA_esterase"/>
</dbReference>
<dbReference type="RefSeq" id="WP_264730156.1">
    <property type="nucleotide sequence ID" value="NZ_JAPDNR010000001.1"/>
</dbReference>
<dbReference type="PANTHER" id="PTHR22946">
    <property type="entry name" value="DIENELACTONE HYDROLASE DOMAIN-CONTAINING PROTEIN-RELATED"/>
    <property type="match status" value="1"/>
</dbReference>
<evidence type="ECO:0000259" key="2">
    <source>
        <dbReference type="Pfam" id="PF01738"/>
    </source>
</evidence>
<dbReference type="Proteomes" id="UP001207742">
    <property type="component" value="Unassembled WGS sequence"/>
</dbReference>
<feature type="chain" id="PRO_5047451363" evidence="1">
    <location>
        <begin position="19"/>
        <end position="253"/>
    </location>
</feature>
<evidence type="ECO:0000313" key="4">
    <source>
        <dbReference type="Proteomes" id="UP001207742"/>
    </source>
</evidence>
<protein>
    <submittedName>
        <fullName evidence="3">Dienelactone hydrolase family protein</fullName>
    </submittedName>
</protein>
<dbReference type="SUPFAM" id="SSF53474">
    <property type="entry name" value="alpha/beta-Hydrolases"/>
    <property type="match status" value="1"/>
</dbReference>
<dbReference type="InterPro" id="IPR002925">
    <property type="entry name" value="Dienelactn_hydro"/>
</dbReference>
<sequence length="253" mass="27516">MKYIFLFILMTATIHMTAQLKPVVYADGNLKLTGQAIKPAHGHKQKGGILILPAWMGIDAHAKNTATRLSELGYYAFIADIYGENNYPHNTQEASQLVGYYKKNYQVYQTRIKLALDELIKSGANPAKIVVIGYCFGGTGALEAARANMPVQGVVSFHGGLGKDTTRPAVKINAHVLACHGADDPYEPVAGVLAFQQEMKTAAADWQFISYANAVHSFTDPASGNNPASGAAYNKLAANRSWQHMLDFLKEIL</sequence>
<dbReference type="Gene3D" id="3.40.50.1820">
    <property type="entry name" value="alpha/beta hydrolase"/>
    <property type="match status" value="1"/>
</dbReference>
<feature type="signal peptide" evidence="1">
    <location>
        <begin position="1"/>
        <end position="18"/>
    </location>
</feature>
<evidence type="ECO:0000256" key="1">
    <source>
        <dbReference type="SAM" id="SignalP"/>
    </source>
</evidence>
<proteinExistence type="predicted"/>
<dbReference type="PANTHER" id="PTHR22946:SF0">
    <property type="entry name" value="DIENELACTONE HYDROLASE DOMAIN-CONTAINING PROTEIN"/>
    <property type="match status" value="1"/>
</dbReference>
<dbReference type="InterPro" id="IPR029058">
    <property type="entry name" value="AB_hydrolase_fold"/>
</dbReference>
<comment type="caution">
    <text evidence="3">The sequence shown here is derived from an EMBL/GenBank/DDBJ whole genome shotgun (WGS) entry which is preliminary data.</text>
</comment>
<keyword evidence="1" id="KW-0732">Signal</keyword>
<name>A0ABT3IL73_9BACT</name>
<feature type="domain" description="Dienelactone hydrolase" evidence="2">
    <location>
        <begin position="42"/>
        <end position="252"/>
    </location>
</feature>
<dbReference type="Pfam" id="PF01738">
    <property type="entry name" value="DLH"/>
    <property type="match status" value="1"/>
</dbReference>
<dbReference type="EMBL" id="JAPDNS010000001">
    <property type="protein sequence ID" value="MCW3484494.1"/>
    <property type="molecule type" value="Genomic_DNA"/>
</dbReference>
<dbReference type="GO" id="GO:0016787">
    <property type="term" value="F:hydrolase activity"/>
    <property type="evidence" value="ECO:0007669"/>
    <property type="project" value="UniProtKB-KW"/>
</dbReference>
<keyword evidence="4" id="KW-1185">Reference proteome</keyword>
<accession>A0ABT3IL73</accession>
<reference evidence="3 4" key="1">
    <citation type="submission" date="2022-10" db="EMBL/GenBank/DDBJ databases">
        <title>Chitinophaga nivalis PC15 sp. nov., isolated from Pyeongchang county, South Korea.</title>
        <authorList>
            <person name="Trinh H.N."/>
        </authorList>
    </citation>
    <scope>NUCLEOTIDE SEQUENCE [LARGE SCALE GENOMIC DNA]</scope>
    <source>
        <strain evidence="3 4">PC14</strain>
    </source>
</reference>
<keyword evidence="3" id="KW-0378">Hydrolase</keyword>
<gene>
    <name evidence="3" type="ORF">OL497_11355</name>
</gene>
<organism evidence="3 4">
    <name type="scientific">Chitinophaga nivalis</name>
    <dbReference type="NCBI Taxonomy" id="2991709"/>
    <lineage>
        <taxon>Bacteria</taxon>
        <taxon>Pseudomonadati</taxon>
        <taxon>Bacteroidota</taxon>
        <taxon>Chitinophagia</taxon>
        <taxon>Chitinophagales</taxon>
        <taxon>Chitinophagaceae</taxon>
        <taxon>Chitinophaga</taxon>
    </lineage>
</organism>